<proteinExistence type="predicted"/>
<accession>A0AAF1BG15</accession>
<dbReference type="GeneID" id="87805815"/>
<dbReference type="Proteomes" id="UP000827549">
    <property type="component" value="Chromosome 2"/>
</dbReference>
<evidence type="ECO:0008006" key="4">
    <source>
        <dbReference type="Google" id="ProtNLM"/>
    </source>
</evidence>
<dbReference type="EMBL" id="CP086715">
    <property type="protein sequence ID" value="WOO79031.1"/>
    <property type="molecule type" value="Genomic_DNA"/>
</dbReference>
<organism evidence="2 3">
    <name type="scientific">Vanrija pseudolonga</name>
    <dbReference type="NCBI Taxonomy" id="143232"/>
    <lineage>
        <taxon>Eukaryota</taxon>
        <taxon>Fungi</taxon>
        <taxon>Dikarya</taxon>
        <taxon>Basidiomycota</taxon>
        <taxon>Agaricomycotina</taxon>
        <taxon>Tremellomycetes</taxon>
        <taxon>Trichosporonales</taxon>
        <taxon>Trichosporonaceae</taxon>
        <taxon>Vanrija</taxon>
    </lineage>
</organism>
<gene>
    <name evidence="2" type="ORF">LOC62_02G002568</name>
</gene>
<evidence type="ECO:0000256" key="1">
    <source>
        <dbReference type="SAM" id="MobiDB-lite"/>
    </source>
</evidence>
<reference evidence="2" key="1">
    <citation type="submission" date="2023-10" db="EMBL/GenBank/DDBJ databases">
        <authorList>
            <person name="Noh H."/>
        </authorList>
    </citation>
    <scope>NUCLEOTIDE SEQUENCE</scope>
    <source>
        <strain evidence="2">DUCC4014</strain>
    </source>
</reference>
<dbReference type="AlphaFoldDB" id="A0AAF1BG15"/>
<keyword evidence="3" id="KW-1185">Reference proteome</keyword>
<protein>
    <recommendedName>
        <fullName evidence="4">F-box domain-containing protein</fullName>
    </recommendedName>
</protein>
<evidence type="ECO:0000313" key="3">
    <source>
        <dbReference type="Proteomes" id="UP000827549"/>
    </source>
</evidence>
<dbReference type="RefSeq" id="XP_062625063.1">
    <property type="nucleotide sequence ID" value="XM_062769079.1"/>
</dbReference>
<evidence type="ECO:0000313" key="2">
    <source>
        <dbReference type="EMBL" id="WOO79031.1"/>
    </source>
</evidence>
<sequence length="425" mass="47252">MSDTASPRPRKRRRVSASPAPGITLDDTAFPHILDQVLTYASLPTLYTLRLVSRSVQTRVDTLLYTHVRLSLSAQDEDADGEPYGVVMSGLDAKLPGFWPRTSQWWSFAVGLTRPEDSHTEPARDVVADITPPQRRAQLARWSGALAHVRTLDAETGGIAAGWIALHVPRLRTLRVFSDEKGVYPSRLPSAHTLVIFPPSQPSLETTNGPSYAPRTRHKAARTLPLGAKRVVYHVKFPVAPDPLLVWSWPEGYIADEEVFVFSDSAPNIVPGEFFVCQAVMRHGVSRRFPKLAAEVARRIRRGVKVTLVDYDLIDGIWLQFEPGSMRRQLLDCIGELLAQEEEGKEADLVLPVPAGAVDELLHFVSGEEWRAGLSDEDAALFAVPERATALLERVREKNHAEDKLSSMIINTLRHEIPGPHPFDD</sequence>
<name>A0AAF1BG15_9TREE</name>
<feature type="region of interest" description="Disordered" evidence="1">
    <location>
        <begin position="1"/>
        <end position="21"/>
    </location>
</feature>